<name>A0A550C0Y6_9AGAR</name>
<dbReference type="EMBL" id="VDMD01000035">
    <property type="protein sequence ID" value="TRM58467.1"/>
    <property type="molecule type" value="Genomic_DNA"/>
</dbReference>
<protein>
    <submittedName>
        <fullName evidence="1">Uncharacterized protein</fullName>
    </submittedName>
</protein>
<dbReference type="AlphaFoldDB" id="A0A550C0Y6"/>
<accession>A0A550C0Y6</accession>
<sequence>MSISAYTATESISSVRQIPAPHAGADPLSRSSSHTLVEGSGYRALPNYNLAVTAPVARLAPPSHVSAATVSTGRVARPNNLPKEPQDTQVQCVGDRWKHRWTVHHANGQQRTYFCWDCGAEVKEKIDHVQGKWLQSGVSRRDVSMARHIAVS</sequence>
<proteinExistence type="predicted"/>
<evidence type="ECO:0000313" key="2">
    <source>
        <dbReference type="Proteomes" id="UP000320762"/>
    </source>
</evidence>
<dbReference type="Proteomes" id="UP000320762">
    <property type="component" value="Unassembled WGS sequence"/>
</dbReference>
<gene>
    <name evidence="1" type="ORF">BD626DRAFT_511162</name>
</gene>
<reference evidence="1 2" key="1">
    <citation type="journal article" date="2019" name="New Phytol.">
        <title>Comparative genomics reveals unique wood-decay strategies and fruiting body development in the Schizophyllaceae.</title>
        <authorList>
            <person name="Almasi E."/>
            <person name="Sahu N."/>
            <person name="Krizsan K."/>
            <person name="Balint B."/>
            <person name="Kovacs G.M."/>
            <person name="Kiss B."/>
            <person name="Cseklye J."/>
            <person name="Drula E."/>
            <person name="Henrissat B."/>
            <person name="Nagy I."/>
            <person name="Chovatia M."/>
            <person name="Adam C."/>
            <person name="LaButti K."/>
            <person name="Lipzen A."/>
            <person name="Riley R."/>
            <person name="Grigoriev I.V."/>
            <person name="Nagy L.G."/>
        </authorList>
    </citation>
    <scope>NUCLEOTIDE SEQUENCE [LARGE SCALE GENOMIC DNA]</scope>
    <source>
        <strain evidence="1 2">NL-1724</strain>
    </source>
</reference>
<evidence type="ECO:0000313" key="1">
    <source>
        <dbReference type="EMBL" id="TRM58467.1"/>
    </source>
</evidence>
<comment type="caution">
    <text evidence="1">The sequence shown here is derived from an EMBL/GenBank/DDBJ whole genome shotgun (WGS) entry which is preliminary data.</text>
</comment>
<keyword evidence="2" id="KW-1185">Reference proteome</keyword>
<organism evidence="1 2">
    <name type="scientific">Schizophyllum amplum</name>
    <dbReference type="NCBI Taxonomy" id="97359"/>
    <lineage>
        <taxon>Eukaryota</taxon>
        <taxon>Fungi</taxon>
        <taxon>Dikarya</taxon>
        <taxon>Basidiomycota</taxon>
        <taxon>Agaricomycotina</taxon>
        <taxon>Agaricomycetes</taxon>
        <taxon>Agaricomycetidae</taxon>
        <taxon>Agaricales</taxon>
        <taxon>Schizophyllaceae</taxon>
        <taxon>Schizophyllum</taxon>
    </lineage>
</organism>